<dbReference type="Pfam" id="PF09834">
    <property type="entry name" value="DUF2061"/>
    <property type="match status" value="1"/>
</dbReference>
<accession>A0ABP9V6G2</accession>
<sequence>MTKIVLLQACQKSGQSLASRQVNTRLKESRRRSVLKGLTWRCLATATTYLIALLWTGEVSTAGKIAFAEFFIKFGVYYLHERAWQWTPRSSKSDDSQAEQVA</sequence>
<evidence type="ECO:0000313" key="3">
    <source>
        <dbReference type="Proteomes" id="UP001424741"/>
    </source>
</evidence>
<organism evidence="2 3">
    <name type="scientific">Rubritalea halochordaticola</name>
    <dbReference type="NCBI Taxonomy" id="714537"/>
    <lineage>
        <taxon>Bacteria</taxon>
        <taxon>Pseudomonadati</taxon>
        <taxon>Verrucomicrobiota</taxon>
        <taxon>Verrucomicrobiia</taxon>
        <taxon>Verrucomicrobiales</taxon>
        <taxon>Rubritaleaceae</taxon>
        <taxon>Rubritalea</taxon>
    </lineage>
</organism>
<evidence type="ECO:0000259" key="1">
    <source>
        <dbReference type="Pfam" id="PF09834"/>
    </source>
</evidence>
<dbReference type="Proteomes" id="UP001424741">
    <property type="component" value="Unassembled WGS sequence"/>
</dbReference>
<name>A0ABP9V6G2_9BACT</name>
<protein>
    <recommendedName>
        <fullName evidence="1">DUF2061 domain-containing protein</fullName>
    </recommendedName>
</protein>
<dbReference type="InterPro" id="IPR018638">
    <property type="entry name" value="DUF2061_membrane"/>
</dbReference>
<comment type="caution">
    <text evidence="2">The sequence shown here is derived from an EMBL/GenBank/DDBJ whole genome shotgun (WGS) entry which is preliminary data.</text>
</comment>
<reference evidence="2 3" key="1">
    <citation type="submission" date="2024-02" db="EMBL/GenBank/DDBJ databases">
        <title>Rubritalea halochordaticola NBRC 107102.</title>
        <authorList>
            <person name="Ichikawa N."/>
            <person name="Katano-Makiyama Y."/>
            <person name="Hidaka K."/>
        </authorList>
    </citation>
    <scope>NUCLEOTIDE SEQUENCE [LARGE SCALE GENOMIC DNA]</scope>
    <source>
        <strain evidence="2 3">NBRC 107102</strain>
    </source>
</reference>
<feature type="domain" description="DUF2061" evidence="1">
    <location>
        <begin position="34"/>
        <end position="85"/>
    </location>
</feature>
<proteinExistence type="predicted"/>
<dbReference type="RefSeq" id="WP_346189316.1">
    <property type="nucleotide sequence ID" value="NZ_BAABRL010000009.1"/>
</dbReference>
<gene>
    <name evidence="2" type="ORF">Rhal01_02871</name>
</gene>
<evidence type="ECO:0000313" key="2">
    <source>
        <dbReference type="EMBL" id="GAA5496686.1"/>
    </source>
</evidence>
<keyword evidence="3" id="KW-1185">Reference proteome</keyword>
<dbReference type="EMBL" id="BAABRL010000009">
    <property type="protein sequence ID" value="GAA5496686.1"/>
    <property type="molecule type" value="Genomic_DNA"/>
</dbReference>